<dbReference type="STRING" id="398673.A0A2P4ZB69"/>
<dbReference type="GO" id="GO:0004674">
    <property type="term" value="F:protein serine/threonine kinase activity"/>
    <property type="evidence" value="ECO:0007669"/>
    <property type="project" value="TreeGrafter"/>
</dbReference>
<dbReference type="PANTHER" id="PTHR44329">
    <property type="entry name" value="SERINE/THREONINE-PROTEIN KINASE TNNI3K-RELATED"/>
    <property type="match status" value="1"/>
</dbReference>
<evidence type="ECO:0000313" key="3">
    <source>
        <dbReference type="Proteomes" id="UP000054821"/>
    </source>
</evidence>
<comment type="caution">
    <text evidence="2">The sequence shown here is derived from an EMBL/GenBank/DDBJ whole genome shotgun (WGS) entry which is preliminary data.</text>
</comment>
<dbReference type="GeneID" id="29980947"/>
<dbReference type="EMBL" id="JPDN02000048">
    <property type="protein sequence ID" value="PON21550.1"/>
    <property type="molecule type" value="Genomic_DNA"/>
</dbReference>
<sequence>MGITTTLISGNDDETAVLAEAYSGDLSLVFKFDLDVSQPLITSGRIVTCFHELEVDDEKNTFPDRASMRQAVYDLISHVWPICSSDPLIRLPDAVVHIQQDDRSETACTISHESVFCRYLASLLPVASVKDAVIRKRSVIKPRYASLESLQFSHKLGGRGGTTITRFRDQKDGASYVYKGLSFRLFLEGEANYELERDTFHRELKAIYSLPSHLNLQRAPPFLVTTGPPKSANQGVGEEGCVLCGMLYPFYEQQSLQEVINQSNESYTILSLVAKAKWAFQLASAMATVHSSGQYHMDLKPSNMLLNHENDVIVIDWEQCGASPFFLAPEASGVWDVEVVKSLERGEGQEAEPTMAYRKFTGPLTDNCGTWPRRNVFQLWQHECPRALEAAEIYSAGKSLWVIFEQRHDDWVYERKHPEETAIEWTRGSGGVPEAWKDFVSQCMSLDPNERPTFEQGERFWEQVWKQLEGSTKEIRSCQCDSSSTTVKPIEQ</sequence>
<name>A0A2P4ZB69_9HYPO</name>
<accession>A0A2P4ZB69</accession>
<proteinExistence type="predicted"/>
<evidence type="ECO:0000259" key="1">
    <source>
        <dbReference type="PROSITE" id="PS50011"/>
    </source>
</evidence>
<dbReference type="PROSITE" id="PS50011">
    <property type="entry name" value="PROTEIN_KINASE_DOM"/>
    <property type="match status" value="1"/>
</dbReference>
<keyword evidence="3" id="KW-1185">Reference proteome</keyword>
<evidence type="ECO:0000313" key="2">
    <source>
        <dbReference type="EMBL" id="PON21550.1"/>
    </source>
</evidence>
<organism evidence="2 3">
    <name type="scientific">Trichoderma gamsii</name>
    <dbReference type="NCBI Taxonomy" id="398673"/>
    <lineage>
        <taxon>Eukaryota</taxon>
        <taxon>Fungi</taxon>
        <taxon>Dikarya</taxon>
        <taxon>Ascomycota</taxon>
        <taxon>Pezizomycotina</taxon>
        <taxon>Sordariomycetes</taxon>
        <taxon>Hypocreomycetidae</taxon>
        <taxon>Hypocreales</taxon>
        <taxon>Hypocreaceae</taxon>
        <taxon>Trichoderma</taxon>
    </lineage>
</organism>
<dbReference type="SUPFAM" id="SSF56112">
    <property type="entry name" value="Protein kinase-like (PK-like)"/>
    <property type="match status" value="1"/>
</dbReference>
<dbReference type="RefSeq" id="XP_018665696.1">
    <property type="nucleotide sequence ID" value="XM_018800864.1"/>
</dbReference>
<reference evidence="2 3" key="1">
    <citation type="journal article" date="2016" name="Genome Announc.">
        <title>Draft Whole-Genome Sequence of Trichoderma gamsii T6085, a Promising Biocontrol Agent of Fusarium Head Blight on Wheat.</title>
        <authorList>
            <person name="Baroncelli R."/>
            <person name="Zapparata A."/>
            <person name="Piaggeschi G."/>
            <person name="Sarrocco S."/>
            <person name="Vannacci G."/>
        </authorList>
    </citation>
    <scope>NUCLEOTIDE SEQUENCE [LARGE SCALE GENOMIC DNA]</scope>
    <source>
        <strain evidence="2 3">T6085</strain>
    </source>
</reference>
<gene>
    <name evidence="2" type="ORF">TGAM01_v209581</name>
</gene>
<dbReference type="InterPro" id="IPR000719">
    <property type="entry name" value="Prot_kinase_dom"/>
</dbReference>
<dbReference type="GO" id="GO:0005524">
    <property type="term" value="F:ATP binding"/>
    <property type="evidence" value="ECO:0007669"/>
    <property type="project" value="InterPro"/>
</dbReference>
<protein>
    <recommendedName>
        <fullName evidence="1">Protein kinase domain-containing protein</fullName>
    </recommendedName>
</protein>
<dbReference type="InterPro" id="IPR011009">
    <property type="entry name" value="Kinase-like_dom_sf"/>
</dbReference>
<dbReference type="InterPro" id="IPR051681">
    <property type="entry name" value="Ser/Thr_Kinases-Pseudokinases"/>
</dbReference>
<dbReference type="Gene3D" id="1.10.510.10">
    <property type="entry name" value="Transferase(Phosphotransferase) domain 1"/>
    <property type="match status" value="1"/>
</dbReference>
<dbReference type="Proteomes" id="UP000054821">
    <property type="component" value="Unassembled WGS sequence"/>
</dbReference>
<dbReference type="AlphaFoldDB" id="A0A2P4ZB69"/>
<dbReference type="SMART" id="SM00220">
    <property type="entry name" value="S_TKc"/>
    <property type="match status" value="1"/>
</dbReference>
<feature type="domain" description="Protein kinase" evidence="1">
    <location>
        <begin position="150"/>
        <end position="466"/>
    </location>
</feature>